<dbReference type="EMBL" id="JAAAJB010000065">
    <property type="protein sequence ID" value="KAG0267911.1"/>
    <property type="molecule type" value="Genomic_DNA"/>
</dbReference>
<feature type="transmembrane region" description="Helical" evidence="1">
    <location>
        <begin position="96"/>
        <end position="115"/>
    </location>
</feature>
<evidence type="ECO:0000313" key="2">
    <source>
        <dbReference type="EMBL" id="KAG0267911.1"/>
    </source>
</evidence>
<proteinExistence type="predicted"/>
<feature type="transmembrane region" description="Helical" evidence="1">
    <location>
        <begin position="136"/>
        <end position="159"/>
    </location>
</feature>
<sequence>MLDSISRTLSGLSTALHLPTQLERITVIYGTWVVWIGWGLAIWLSDPDMRLHQQEQRAAFGIDYDPLDPASTPDLDEHMRNMLPLAPFLKKYNGLYVLYMPVVSFLGLLMFRRNLWGLISWEHLTRMDQIGQLKYYRVWCLSGVGAGWALAWRICRWWFHVPYMPLDDPSFCQYAAAKPCLEASLAAHSAFGPAQYRTDVVEFQFWPMLVSNLVMGVIMMCWWSFWTFQYQGVVWREDLKEGWAVWRTTSGSVTTGLVTDGHTIRKSVRDWRHASHMDAMAERLERQQQQQQRQQQQ</sequence>
<dbReference type="Proteomes" id="UP000807716">
    <property type="component" value="Unassembled WGS sequence"/>
</dbReference>
<reference evidence="2" key="1">
    <citation type="journal article" date="2020" name="Fungal Divers.">
        <title>Resolving the Mortierellaceae phylogeny through synthesis of multi-gene phylogenetics and phylogenomics.</title>
        <authorList>
            <person name="Vandepol N."/>
            <person name="Liber J."/>
            <person name="Desiro A."/>
            <person name="Na H."/>
            <person name="Kennedy M."/>
            <person name="Barry K."/>
            <person name="Grigoriev I.V."/>
            <person name="Miller A.N."/>
            <person name="O'Donnell K."/>
            <person name="Stajich J.E."/>
            <person name="Bonito G."/>
        </authorList>
    </citation>
    <scope>NUCLEOTIDE SEQUENCE</scope>
    <source>
        <strain evidence="2">BC1065</strain>
    </source>
</reference>
<dbReference type="OrthoDB" id="2230209at2759"/>
<evidence type="ECO:0000313" key="3">
    <source>
        <dbReference type="Proteomes" id="UP000807716"/>
    </source>
</evidence>
<keyword evidence="1" id="KW-1133">Transmembrane helix</keyword>
<accession>A0A9P6QIK2</accession>
<keyword evidence="1" id="KW-0812">Transmembrane</keyword>
<keyword evidence="1" id="KW-0472">Membrane</keyword>
<protein>
    <submittedName>
        <fullName evidence="2">Uncharacterized protein</fullName>
    </submittedName>
</protein>
<keyword evidence="3" id="KW-1185">Reference proteome</keyword>
<gene>
    <name evidence="2" type="ORF">DFQ27_007988</name>
</gene>
<evidence type="ECO:0000256" key="1">
    <source>
        <dbReference type="SAM" id="Phobius"/>
    </source>
</evidence>
<comment type="caution">
    <text evidence="2">The sequence shown here is derived from an EMBL/GenBank/DDBJ whole genome shotgun (WGS) entry which is preliminary data.</text>
</comment>
<organism evidence="2 3">
    <name type="scientific">Actinomortierella ambigua</name>
    <dbReference type="NCBI Taxonomy" id="1343610"/>
    <lineage>
        <taxon>Eukaryota</taxon>
        <taxon>Fungi</taxon>
        <taxon>Fungi incertae sedis</taxon>
        <taxon>Mucoromycota</taxon>
        <taxon>Mortierellomycotina</taxon>
        <taxon>Mortierellomycetes</taxon>
        <taxon>Mortierellales</taxon>
        <taxon>Mortierellaceae</taxon>
        <taxon>Actinomortierella</taxon>
    </lineage>
</organism>
<dbReference type="AlphaFoldDB" id="A0A9P6QIK2"/>
<feature type="transmembrane region" description="Helical" evidence="1">
    <location>
        <begin position="26"/>
        <end position="44"/>
    </location>
</feature>
<feature type="transmembrane region" description="Helical" evidence="1">
    <location>
        <begin position="205"/>
        <end position="226"/>
    </location>
</feature>
<name>A0A9P6QIK2_9FUNG</name>